<evidence type="ECO:0000313" key="1">
    <source>
        <dbReference type="EMBL" id="MBB3730051.1"/>
    </source>
</evidence>
<dbReference type="Proteomes" id="UP000579945">
    <property type="component" value="Unassembled WGS sequence"/>
</dbReference>
<dbReference type="EMBL" id="JACIBV010000001">
    <property type="protein sequence ID" value="MBB3730051.1"/>
    <property type="molecule type" value="Genomic_DNA"/>
</dbReference>
<reference evidence="1 2" key="1">
    <citation type="submission" date="2020-08" db="EMBL/GenBank/DDBJ databases">
        <title>Sequencing the genomes of 1000 actinobacteria strains.</title>
        <authorList>
            <person name="Klenk H.-P."/>
        </authorList>
    </citation>
    <scope>NUCLEOTIDE SEQUENCE [LARGE SCALE GENOMIC DNA]</scope>
    <source>
        <strain evidence="1 2">DSM 44320</strain>
    </source>
</reference>
<sequence>MHRAFIEIRHMVRYRDPLWLDDAGVSPKAKEHLERIHMLSDLGDQLPGCLAAMVRRPRSRQKTHWILTYTWRTAGPTKRQWLRDAFAQVGYDHRHLFPDQGDHDKYDQATVLGKGIRTARRAAEAELTSQGYDKQAWQEDEWHTLEEVAGPDGRRPHVIFTFAARSWTARWRRKSPLTIAVDVKTNRAVLLSQDLEHMRNEDGTT</sequence>
<dbReference type="AlphaFoldDB" id="A0A7W5V3V2"/>
<comment type="caution">
    <text evidence="1">The sequence shown here is derived from an EMBL/GenBank/DDBJ whole genome shotgun (WGS) entry which is preliminary data.</text>
</comment>
<protein>
    <submittedName>
        <fullName evidence="1">Uncharacterized protein</fullName>
    </submittedName>
</protein>
<gene>
    <name evidence="1" type="ORF">FHR33_005911</name>
</gene>
<evidence type="ECO:0000313" key="2">
    <source>
        <dbReference type="Proteomes" id="UP000579945"/>
    </source>
</evidence>
<accession>A0A7W5V3V2</accession>
<proteinExistence type="predicted"/>
<name>A0A7W5V3V2_9ACTN</name>
<dbReference type="RefSeq" id="WP_183654194.1">
    <property type="nucleotide sequence ID" value="NZ_BAAAXX010000019.1"/>
</dbReference>
<dbReference type="GeneID" id="95392212"/>
<keyword evidence="2" id="KW-1185">Reference proteome</keyword>
<organism evidence="1 2">
    <name type="scientific">Nonomuraea dietziae</name>
    <dbReference type="NCBI Taxonomy" id="65515"/>
    <lineage>
        <taxon>Bacteria</taxon>
        <taxon>Bacillati</taxon>
        <taxon>Actinomycetota</taxon>
        <taxon>Actinomycetes</taxon>
        <taxon>Streptosporangiales</taxon>
        <taxon>Streptosporangiaceae</taxon>
        <taxon>Nonomuraea</taxon>
    </lineage>
</organism>